<dbReference type="Proteomes" id="UP000584663">
    <property type="component" value="Unassembled WGS sequence"/>
</dbReference>
<dbReference type="EMBL" id="JACHNX010000003">
    <property type="protein sequence ID" value="MBB4609064.1"/>
    <property type="molecule type" value="Genomic_DNA"/>
</dbReference>
<evidence type="ECO:0000313" key="4">
    <source>
        <dbReference type="Proteomes" id="UP000584663"/>
    </source>
</evidence>
<dbReference type="AlphaFoldDB" id="A0AA40ZZK4"/>
<protein>
    <submittedName>
        <fullName evidence="3">Uncharacterized protein</fullName>
    </submittedName>
</protein>
<gene>
    <name evidence="2" type="ORF">GGQ89_001271</name>
    <name evidence="3" type="ORF">JYA60_13850</name>
</gene>
<dbReference type="RefSeq" id="WP_184104959.1">
    <property type="nucleotide sequence ID" value="NZ_JACHNX010000003.1"/>
</dbReference>
<proteinExistence type="predicted"/>
<reference evidence="3" key="2">
    <citation type="submission" date="2021-01" db="EMBL/GenBank/DDBJ databases">
        <title>Genome Sequencing of Type Strains.</title>
        <authorList>
            <person name="Lemaire J.F."/>
            <person name="Inderbitzin P."/>
            <person name="Collins S.B."/>
            <person name="Wespe N."/>
            <person name="Knight-Connoni V."/>
        </authorList>
    </citation>
    <scope>NUCLEOTIDE SEQUENCE</scope>
    <source>
        <strain evidence="3">DSM 14562</strain>
    </source>
</reference>
<sequence>MLPLLLIALQAVPAAPSEGKERVSILPPDCPTSADARQDILVCGRRPGSDRAPELRGGPSDHAIPSNPEMTAIEALRAEGTPCAASQRGCAAPVDVVTPALMLANEAGIGISTLFDKRRDKSRRVPIALDGPGPQGHLEP</sequence>
<feature type="region of interest" description="Disordered" evidence="1">
    <location>
        <begin position="120"/>
        <end position="140"/>
    </location>
</feature>
<feature type="region of interest" description="Disordered" evidence="1">
    <location>
        <begin position="45"/>
        <end position="67"/>
    </location>
</feature>
<comment type="caution">
    <text evidence="3">The sequence shown here is derived from an EMBL/GenBank/DDBJ whole genome shotgun (WGS) entry which is preliminary data.</text>
</comment>
<evidence type="ECO:0000256" key="1">
    <source>
        <dbReference type="SAM" id="MobiDB-lite"/>
    </source>
</evidence>
<accession>A0AA40ZZK4</accession>
<name>A0AA40ZZK4_9SPHN</name>
<dbReference type="EMBL" id="JAFHKU010000132">
    <property type="protein sequence ID" value="MBN3559310.1"/>
    <property type="molecule type" value="Genomic_DNA"/>
</dbReference>
<organism evidence="3 5">
    <name type="scientific">Sphingomonas yabuuchiae</name>
    <dbReference type="NCBI Taxonomy" id="172044"/>
    <lineage>
        <taxon>Bacteria</taxon>
        <taxon>Pseudomonadati</taxon>
        <taxon>Pseudomonadota</taxon>
        <taxon>Alphaproteobacteria</taxon>
        <taxon>Sphingomonadales</taxon>
        <taxon>Sphingomonadaceae</taxon>
        <taxon>Sphingomonas</taxon>
    </lineage>
</organism>
<evidence type="ECO:0000313" key="2">
    <source>
        <dbReference type="EMBL" id="MBB4609064.1"/>
    </source>
</evidence>
<evidence type="ECO:0000313" key="3">
    <source>
        <dbReference type="EMBL" id="MBN3559310.1"/>
    </source>
</evidence>
<keyword evidence="4" id="KW-1185">Reference proteome</keyword>
<reference evidence="2 4" key="1">
    <citation type="submission" date="2020-08" db="EMBL/GenBank/DDBJ databases">
        <title>Genomic Encyclopedia of Type Strains, Phase IV (KMG-IV): sequencing the most valuable type-strain genomes for metagenomic binning, comparative biology and taxonomic classification.</title>
        <authorList>
            <person name="Goeker M."/>
        </authorList>
    </citation>
    <scope>NUCLEOTIDE SEQUENCE [LARGE SCALE GENOMIC DNA]</scope>
    <source>
        <strain evidence="2 4">DSM 14562</strain>
    </source>
</reference>
<dbReference type="Proteomes" id="UP000704529">
    <property type="component" value="Unassembled WGS sequence"/>
</dbReference>
<evidence type="ECO:0000313" key="5">
    <source>
        <dbReference type="Proteomes" id="UP000704529"/>
    </source>
</evidence>